<keyword evidence="1" id="KW-0732">Signal</keyword>
<feature type="chain" id="PRO_5045943574" evidence="1">
    <location>
        <begin position="20"/>
        <end position="161"/>
    </location>
</feature>
<dbReference type="EMBL" id="BAAFGZ010000304">
    <property type="protein sequence ID" value="GAB0137671.1"/>
    <property type="molecule type" value="Genomic_DNA"/>
</dbReference>
<evidence type="ECO:0000256" key="1">
    <source>
        <dbReference type="SAM" id="SignalP"/>
    </source>
</evidence>
<keyword evidence="3" id="KW-1185">Reference proteome</keyword>
<protein>
    <submittedName>
        <fullName evidence="2">Uncharacterized protein</fullName>
    </submittedName>
</protein>
<organism evidence="2 3">
    <name type="scientific">Epichloe bromicola</name>
    <dbReference type="NCBI Taxonomy" id="79588"/>
    <lineage>
        <taxon>Eukaryota</taxon>
        <taxon>Fungi</taxon>
        <taxon>Dikarya</taxon>
        <taxon>Ascomycota</taxon>
        <taxon>Pezizomycotina</taxon>
        <taxon>Sordariomycetes</taxon>
        <taxon>Hypocreomycetidae</taxon>
        <taxon>Hypocreales</taxon>
        <taxon>Clavicipitaceae</taxon>
        <taxon>Epichloe</taxon>
    </lineage>
</organism>
<dbReference type="PANTHER" id="PTHR35605">
    <property type="entry name" value="ECP2 EFFECTOR PROTEIN DOMAIN-CONTAINING PROTEIN-RELATED"/>
    <property type="match status" value="1"/>
</dbReference>
<dbReference type="Proteomes" id="UP001562357">
    <property type="component" value="Unassembled WGS sequence"/>
</dbReference>
<evidence type="ECO:0000313" key="2">
    <source>
        <dbReference type="EMBL" id="GAB0137671.1"/>
    </source>
</evidence>
<evidence type="ECO:0000313" key="3">
    <source>
        <dbReference type="Proteomes" id="UP001562357"/>
    </source>
</evidence>
<feature type="signal peptide" evidence="1">
    <location>
        <begin position="1"/>
        <end position="19"/>
    </location>
</feature>
<accession>A0ABQ0CW50</accession>
<gene>
    <name evidence="2" type="primary">g5928</name>
    <name evidence="2" type="ORF">EsDP_00005928</name>
</gene>
<sequence>MAFIKALLFIGALSSQVRQLNPRWDETFANYSAQGDDASGLEARREGALKVLCGSLGYDWAPASVGSIDGGIYHLSHVPGKPRSNPGPGLCGRVSCSYYSAIWWCNDNNAALELGSFRDIAIGAAAIMNNCRSGFFQGGTMGQAFMPGDWNVIVRDDKVDC</sequence>
<dbReference type="PANTHER" id="PTHR35605:SF1">
    <property type="entry name" value="ECP2 EFFECTOR PROTEIN DOMAIN-CONTAINING PROTEIN-RELATED"/>
    <property type="match status" value="1"/>
</dbReference>
<comment type="caution">
    <text evidence="2">The sequence shown here is derived from an EMBL/GenBank/DDBJ whole genome shotgun (WGS) entry which is preliminary data.</text>
</comment>
<reference evidence="3" key="1">
    <citation type="submission" date="2024-06" db="EMBL/GenBank/DDBJ databases">
        <title>Draft Genome Sequences of Epichloe bromicola Strains Isolated from Elymus ciliaris.</title>
        <authorList>
            <consortium name="Epichloe bromicola genome sequencing consortium"/>
            <person name="Miura A."/>
            <person name="Imano S."/>
            <person name="Ashida A."/>
            <person name="Sato I."/>
            <person name="Chiba S."/>
            <person name="Tanaka A."/>
            <person name="Camagna M."/>
            <person name="Takemoto D."/>
        </authorList>
    </citation>
    <scope>NUCLEOTIDE SEQUENCE [LARGE SCALE GENOMIC DNA]</scope>
    <source>
        <strain evidence="3">DP</strain>
    </source>
</reference>
<proteinExistence type="predicted"/>
<name>A0ABQ0CW50_9HYPO</name>